<comment type="caution">
    <text evidence="2">The sequence shown here is derived from an EMBL/GenBank/DDBJ whole genome shotgun (WGS) entry which is preliminary data.</text>
</comment>
<dbReference type="Proteomes" id="UP001499987">
    <property type="component" value="Unassembled WGS sequence"/>
</dbReference>
<evidence type="ECO:0000313" key="3">
    <source>
        <dbReference type="Proteomes" id="UP001499987"/>
    </source>
</evidence>
<evidence type="ECO:0000313" key="2">
    <source>
        <dbReference type="EMBL" id="GAA1070816.1"/>
    </source>
</evidence>
<gene>
    <name evidence="2" type="ORF">GCM10009663_07180</name>
</gene>
<protein>
    <submittedName>
        <fullName evidence="2">Uncharacterized protein</fullName>
    </submittedName>
</protein>
<proteinExistence type="predicted"/>
<dbReference type="EMBL" id="BAAALD010000004">
    <property type="protein sequence ID" value="GAA1070816.1"/>
    <property type="molecule type" value="Genomic_DNA"/>
</dbReference>
<name>A0ABP4DWT7_9ACTN</name>
<reference evidence="3" key="1">
    <citation type="journal article" date="2019" name="Int. J. Syst. Evol. Microbiol.">
        <title>The Global Catalogue of Microorganisms (GCM) 10K type strain sequencing project: providing services to taxonomists for standard genome sequencing and annotation.</title>
        <authorList>
            <consortium name="The Broad Institute Genomics Platform"/>
            <consortium name="The Broad Institute Genome Sequencing Center for Infectious Disease"/>
            <person name="Wu L."/>
            <person name="Ma J."/>
        </authorList>
    </citation>
    <scope>NUCLEOTIDE SEQUENCE [LARGE SCALE GENOMIC DNA]</scope>
    <source>
        <strain evidence="3">JCM 13002</strain>
    </source>
</reference>
<organism evidence="2 3">
    <name type="scientific">Kitasatospora arboriphila</name>
    <dbReference type="NCBI Taxonomy" id="258052"/>
    <lineage>
        <taxon>Bacteria</taxon>
        <taxon>Bacillati</taxon>
        <taxon>Actinomycetota</taxon>
        <taxon>Actinomycetes</taxon>
        <taxon>Kitasatosporales</taxon>
        <taxon>Streptomycetaceae</taxon>
        <taxon>Kitasatospora</taxon>
    </lineage>
</organism>
<sequence>MDEEERATDVALRGDVTPRGARRHPRRGRGESGARTGPGTGLVLWTDNQSHSNRASPEHHGASVHSFG</sequence>
<evidence type="ECO:0000256" key="1">
    <source>
        <dbReference type="SAM" id="MobiDB-lite"/>
    </source>
</evidence>
<accession>A0ABP4DWT7</accession>
<keyword evidence="3" id="KW-1185">Reference proteome</keyword>
<feature type="region of interest" description="Disordered" evidence="1">
    <location>
        <begin position="1"/>
        <end position="68"/>
    </location>
</feature>
<feature type="compositionally biased region" description="Polar residues" evidence="1">
    <location>
        <begin position="46"/>
        <end position="55"/>
    </location>
</feature>